<keyword evidence="1" id="KW-0863">Zinc-finger</keyword>
<proteinExistence type="predicted"/>
<name>A0A818XS03_9BILA</name>
<protein>
    <recommendedName>
        <fullName evidence="3">CCHC-type domain-containing protein</fullName>
    </recommendedName>
</protein>
<reference evidence="4" key="1">
    <citation type="submission" date="2021-02" db="EMBL/GenBank/DDBJ databases">
        <authorList>
            <person name="Nowell W R."/>
        </authorList>
    </citation>
    <scope>NUCLEOTIDE SEQUENCE</scope>
</reference>
<keyword evidence="1" id="KW-0479">Metal-binding</keyword>
<dbReference type="PANTHER" id="PTHR22639">
    <property type="entry name" value="GAG-RELATED PROTEIN"/>
    <property type="match status" value="1"/>
</dbReference>
<feature type="compositionally biased region" description="Basic and acidic residues" evidence="2">
    <location>
        <begin position="398"/>
        <end position="410"/>
    </location>
</feature>
<dbReference type="GO" id="GO:0008270">
    <property type="term" value="F:zinc ion binding"/>
    <property type="evidence" value="ECO:0007669"/>
    <property type="project" value="UniProtKB-KW"/>
</dbReference>
<feature type="region of interest" description="Disordered" evidence="2">
    <location>
        <begin position="287"/>
        <end position="308"/>
    </location>
</feature>
<dbReference type="InterPro" id="IPR001878">
    <property type="entry name" value="Znf_CCHC"/>
</dbReference>
<dbReference type="InterPro" id="IPR036875">
    <property type="entry name" value="Znf_CCHC_sf"/>
</dbReference>
<dbReference type="PANTHER" id="PTHR22639:SF3">
    <property type="entry name" value="ZINC FINGER CCHC DOMAIN-CONTAINING PROTEIN 3"/>
    <property type="match status" value="1"/>
</dbReference>
<dbReference type="Proteomes" id="UP000663838">
    <property type="component" value="Unassembled WGS sequence"/>
</dbReference>
<evidence type="ECO:0000256" key="1">
    <source>
        <dbReference type="PROSITE-ProRule" id="PRU00047"/>
    </source>
</evidence>
<dbReference type="Pfam" id="PF00098">
    <property type="entry name" value="zf-CCHC"/>
    <property type="match status" value="1"/>
</dbReference>
<evidence type="ECO:0000313" key="4">
    <source>
        <dbReference type="EMBL" id="CAF3744370.1"/>
    </source>
</evidence>
<feature type="compositionally biased region" description="Polar residues" evidence="2">
    <location>
        <begin position="295"/>
        <end position="308"/>
    </location>
</feature>
<dbReference type="AlphaFoldDB" id="A0A818XS03"/>
<comment type="caution">
    <text evidence="4">The sequence shown here is derived from an EMBL/GenBank/DDBJ whole genome shotgun (WGS) entry which is preliminary data.</text>
</comment>
<dbReference type="EMBL" id="CAJOBS010005415">
    <property type="protein sequence ID" value="CAF4899274.1"/>
    <property type="molecule type" value="Genomic_DNA"/>
</dbReference>
<dbReference type="GO" id="GO:0003690">
    <property type="term" value="F:double-stranded DNA binding"/>
    <property type="evidence" value="ECO:0007669"/>
    <property type="project" value="InterPro"/>
</dbReference>
<dbReference type="GO" id="GO:0003723">
    <property type="term" value="F:RNA binding"/>
    <property type="evidence" value="ECO:0007669"/>
    <property type="project" value="InterPro"/>
</dbReference>
<dbReference type="Gene3D" id="4.10.60.10">
    <property type="entry name" value="Zinc finger, CCHC-type"/>
    <property type="match status" value="1"/>
</dbReference>
<evidence type="ECO:0000313" key="6">
    <source>
        <dbReference type="Proteomes" id="UP000663865"/>
    </source>
</evidence>
<feature type="domain" description="CCHC-type" evidence="3">
    <location>
        <begin position="172"/>
        <end position="185"/>
    </location>
</feature>
<dbReference type="PROSITE" id="PS50158">
    <property type="entry name" value="ZF_CCHC"/>
    <property type="match status" value="2"/>
</dbReference>
<sequence>MPVHELLREAVLLTLIRGSERIDRTAIITALGQITTISDIDSLGNLGDISEWYVIFKTKTAREDVLKVPELKINDQIFLISEPYKHVKVVRLLNLPTSVPDDDIRTIASNWGGSVLSVDAERLPRPFEAIKSFVRRVRIRFSSRQDEEKVPISFRFGGFNVSVQLEGRQKVCYRCKQAGHIKAECMVLKCQKCYEIGHDDPSCRQKRSYATAVVSTPLDVGHTAPQINQLDVARDVTTCAPMVNSSLILSKRLPYCRKCKQQGHKKQDCPRRTILSNKVMINDDNEQINEGGDMNQHTPTVNTTGSSDIDATFPVVTRVDLHYESPHLMAGDEEREVIAPVLTRDAALNDFNQTADVNYFQSMPGGNVEQISRVSALQHQVLIDAFKNADKELKRTNADRSIDSDVDMERKKSHICNSSTSTSGETEGGEAVEN</sequence>
<evidence type="ECO:0000256" key="2">
    <source>
        <dbReference type="SAM" id="MobiDB-lite"/>
    </source>
</evidence>
<evidence type="ECO:0000259" key="3">
    <source>
        <dbReference type="PROSITE" id="PS50158"/>
    </source>
</evidence>
<dbReference type="InterPro" id="IPR042509">
    <property type="entry name" value="ZCCHC3"/>
</dbReference>
<accession>A0A818XS03</accession>
<dbReference type="EMBL" id="CAJNYV010005463">
    <property type="protein sequence ID" value="CAF3744370.1"/>
    <property type="molecule type" value="Genomic_DNA"/>
</dbReference>
<evidence type="ECO:0000313" key="5">
    <source>
        <dbReference type="EMBL" id="CAF4899274.1"/>
    </source>
</evidence>
<dbReference type="GO" id="GO:0002218">
    <property type="term" value="P:activation of innate immune response"/>
    <property type="evidence" value="ECO:0007669"/>
    <property type="project" value="InterPro"/>
</dbReference>
<gene>
    <name evidence="4" type="ORF">KIK155_LOCUS29339</name>
    <name evidence="5" type="ORF">TOA249_LOCUS30555</name>
</gene>
<feature type="region of interest" description="Disordered" evidence="2">
    <location>
        <begin position="398"/>
        <end position="434"/>
    </location>
</feature>
<dbReference type="Proteomes" id="UP000663865">
    <property type="component" value="Unassembled WGS sequence"/>
</dbReference>
<keyword evidence="1" id="KW-0862">Zinc</keyword>
<dbReference type="SMART" id="SM00343">
    <property type="entry name" value="ZnF_C2HC"/>
    <property type="match status" value="3"/>
</dbReference>
<feature type="domain" description="CCHC-type" evidence="3">
    <location>
        <begin position="256"/>
        <end position="271"/>
    </location>
</feature>
<dbReference type="SUPFAM" id="SSF57756">
    <property type="entry name" value="Retrovirus zinc finger-like domains"/>
    <property type="match status" value="1"/>
</dbReference>
<organism evidence="4 6">
    <name type="scientific">Rotaria socialis</name>
    <dbReference type="NCBI Taxonomy" id="392032"/>
    <lineage>
        <taxon>Eukaryota</taxon>
        <taxon>Metazoa</taxon>
        <taxon>Spiralia</taxon>
        <taxon>Gnathifera</taxon>
        <taxon>Rotifera</taxon>
        <taxon>Eurotatoria</taxon>
        <taxon>Bdelloidea</taxon>
        <taxon>Philodinida</taxon>
        <taxon>Philodinidae</taxon>
        <taxon>Rotaria</taxon>
    </lineage>
</organism>